<comment type="caution">
    <text evidence="5">The sequence shown here is derived from an EMBL/GenBank/DDBJ whole genome shotgun (WGS) entry which is preliminary data.</text>
</comment>
<dbReference type="OrthoDB" id="9808698at2"/>
<dbReference type="RefSeq" id="WP_007802432.1">
    <property type="nucleotide sequence ID" value="NZ_DS022277.1"/>
</dbReference>
<name>Q0FVZ0_SALBH</name>
<organism evidence="5 6">
    <name type="scientific">Salipiger bermudensis (strain DSM 26914 / JCM 13377 / KCTC 12554 / HTCC2601)</name>
    <name type="common">Pelagibaca bermudensis</name>
    <dbReference type="NCBI Taxonomy" id="314265"/>
    <lineage>
        <taxon>Bacteria</taxon>
        <taxon>Pseudomonadati</taxon>
        <taxon>Pseudomonadota</taxon>
        <taxon>Alphaproteobacteria</taxon>
        <taxon>Rhodobacterales</taxon>
        <taxon>Roseobacteraceae</taxon>
        <taxon>Salipiger</taxon>
    </lineage>
</organism>
<dbReference type="SMART" id="SM00866">
    <property type="entry name" value="UTRA"/>
    <property type="match status" value="1"/>
</dbReference>
<dbReference type="PRINTS" id="PR00035">
    <property type="entry name" value="HTHGNTR"/>
</dbReference>
<gene>
    <name evidence="5" type="ORF">R2601_04278</name>
</gene>
<keyword evidence="6" id="KW-1185">Reference proteome</keyword>
<dbReference type="PANTHER" id="PTHR44846">
    <property type="entry name" value="MANNOSYL-D-GLYCERATE TRANSPORT/METABOLISM SYSTEM REPRESSOR MNGR-RELATED"/>
    <property type="match status" value="1"/>
</dbReference>
<dbReference type="GO" id="GO:0003677">
    <property type="term" value="F:DNA binding"/>
    <property type="evidence" value="ECO:0007669"/>
    <property type="project" value="UniProtKB-KW"/>
</dbReference>
<keyword evidence="1" id="KW-0805">Transcription regulation</keyword>
<dbReference type="PROSITE" id="PS50949">
    <property type="entry name" value="HTH_GNTR"/>
    <property type="match status" value="1"/>
</dbReference>
<dbReference type="SUPFAM" id="SSF64288">
    <property type="entry name" value="Chorismate lyase-like"/>
    <property type="match status" value="1"/>
</dbReference>
<dbReference type="InterPro" id="IPR050679">
    <property type="entry name" value="Bact_HTH_transcr_reg"/>
</dbReference>
<keyword evidence="2" id="KW-0238">DNA-binding</keyword>
<dbReference type="Pfam" id="PF00392">
    <property type="entry name" value="GntR"/>
    <property type="match status" value="1"/>
</dbReference>
<dbReference type="Pfam" id="PF07702">
    <property type="entry name" value="UTRA"/>
    <property type="match status" value="1"/>
</dbReference>
<dbReference type="EMBL" id="AATQ01000001">
    <property type="protein sequence ID" value="EAU48762.1"/>
    <property type="molecule type" value="Genomic_DNA"/>
</dbReference>
<proteinExistence type="predicted"/>
<evidence type="ECO:0000256" key="1">
    <source>
        <dbReference type="ARBA" id="ARBA00023015"/>
    </source>
</evidence>
<dbReference type="STRING" id="314265.R2601_04278"/>
<evidence type="ECO:0000256" key="2">
    <source>
        <dbReference type="ARBA" id="ARBA00023125"/>
    </source>
</evidence>
<evidence type="ECO:0000313" key="5">
    <source>
        <dbReference type="EMBL" id="EAU48762.1"/>
    </source>
</evidence>
<dbReference type="SMART" id="SM00345">
    <property type="entry name" value="HTH_GNTR"/>
    <property type="match status" value="1"/>
</dbReference>
<evidence type="ECO:0000256" key="3">
    <source>
        <dbReference type="ARBA" id="ARBA00023163"/>
    </source>
</evidence>
<dbReference type="Gene3D" id="1.10.10.10">
    <property type="entry name" value="Winged helix-like DNA-binding domain superfamily/Winged helix DNA-binding domain"/>
    <property type="match status" value="1"/>
</dbReference>
<dbReference type="Proteomes" id="UP000006230">
    <property type="component" value="Unassembled WGS sequence"/>
</dbReference>
<dbReference type="CDD" id="cd07377">
    <property type="entry name" value="WHTH_GntR"/>
    <property type="match status" value="1"/>
</dbReference>
<protein>
    <submittedName>
        <fullName evidence="5">Transcriptional regulator, GntR family protein</fullName>
    </submittedName>
</protein>
<sequence length="247" mass="28302">MPSHNLKQGPVTLYAQLANILRDRIHTGVWRQDDPVPTLDELTEEFSLARVTVRQAIQLLVQEGLLSSHRGKRTYVTWKAPEMSDQPIFSSIGSIDDTPETYTVDRLEYDEFDQLPPRLLEEGLDAGPYVRIRKRDLYKGIPYACSETYVRLALYRQFPPGGETVSKITRLVRDATRPRQITGSELIRVSMPTEDESQQLQCLQTAPVARISRVLLDADKTVALFGNYTYREREFCLTRDITGLLRE</sequence>
<reference evidence="5 6" key="1">
    <citation type="journal article" date="2010" name="J. Bacteriol.">
        <title>Genome sequences of Pelagibaca bermudensis HTCC2601T and Maritimibacter alkaliphilus HTCC2654T, the type strains of two marine Roseobacter genera.</title>
        <authorList>
            <person name="Thrash J.C."/>
            <person name="Cho J.C."/>
            <person name="Ferriera S."/>
            <person name="Johnson J."/>
            <person name="Vergin K.L."/>
            <person name="Giovannoni S.J."/>
        </authorList>
    </citation>
    <scope>NUCLEOTIDE SEQUENCE [LARGE SCALE GENOMIC DNA]</scope>
    <source>
        <strain evidence="6">DSM 26914 / JCM 13377 / KCTC 12554 / HTCC2601</strain>
    </source>
</reference>
<dbReference type="InterPro" id="IPR036390">
    <property type="entry name" value="WH_DNA-bd_sf"/>
</dbReference>
<dbReference type="GO" id="GO:0003700">
    <property type="term" value="F:DNA-binding transcription factor activity"/>
    <property type="evidence" value="ECO:0007669"/>
    <property type="project" value="InterPro"/>
</dbReference>
<dbReference type="Gene3D" id="3.40.1410.10">
    <property type="entry name" value="Chorismate lyase-like"/>
    <property type="match status" value="1"/>
</dbReference>
<dbReference type="InterPro" id="IPR036388">
    <property type="entry name" value="WH-like_DNA-bd_sf"/>
</dbReference>
<evidence type="ECO:0000313" key="6">
    <source>
        <dbReference type="Proteomes" id="UP000006230"/>
    </source>
</evidence>
<dbReference type="AlphaFoldDB" id="Q0FVZ0"/>
<dbReference type="HOGENOM" id="CLU_063236_4_2_5"/>
<keyword evidence="3" id="KW-0804">Transcription</keyword>
<dbReference type="InterPro" id="IPR000524">
    <property type="entry name" value="Tscrpt_reg_HTH_GntR"/>
</dbReference>
<dbReference type="PANTHER" id="PTHR44846:SF17">
    <property type="entry name" value="GNTR-FAMILY TRANSCRIPTIONAL REGULATOR"/>
    <property type="match status" value="1"/>
</dbReference>
<feature type="domain" description="HTH gntR-type" evidence="4">
    <location>
        <begin position="11"/>
        <end position="79"/>
    </location>
</feature>
<dbReference type="SUPFAM" id="SSF46785">
    <property type="entry name" value="Winged helix' DNA-binding domain"/>
    <property type="match status" value="1"/>
</dbReference>
<evidence type="ECO:0000259" key="4">
    <source>
        <dbReference type="PROSITE" id="PS50949"/>
    </source>
</evidence>
<dbReference type="GO" id="GO:0045892">
    <property type="term" value="P:negative regulation of DNA-templated transcription"/>
    <property type="evidence" value="ECO:0007669"/>
    <property type="project" value="TreeGrafter"/>
</dbReference>
<accession>Q0FVZ0</accession>
<dbReference type="eggNOG" id="COG2188">
    <property type="taxonomic scope" value="Bacteria"/>
</dbReference>
<dbReference type="InterPro" id="IPR011663">
    <property type="entry name" value="UTRA"/>
</dbReference>
<dbReference type="InterPro" id="IPR028978">
    <property type="entry name" value="Chorismate_lyase_/UTRA_dom_sf"/>
</dbReference>